<dbReference type="AlphaFoldDB" id="A0A0E9X9Z8"/>
<sequence length="29" mass="3431">MEEDQDQEDISIHFVSTIYTVQRDESTTI</sequence>
<reference evidence="1" key="2">
    <citation type="journal article" date="2015" name="Fish Shellfish Immunol.">
        <title>Early steps in the European eel (Anguilla anguilla)-Vibrio vulnificus interaction in the gills: Role of the RtxA13 toxin.</title>
        <authorList>
            <person name="Callol A."/>
            <person name="Pajuelo D."/>
            <person name="Ebbesson L."/>
            <person name="Teles M."/>
            <person name="MacKenzie S."/>
            <person name="Amaro C."/>
        </authorList>
    </citation>
    <scope>NUCLEOTIDE SEQUENCE</scope>
</reference>
<evidence type="ECO:0000313" key="1">
    <source>
        <dbReference type="EMBL" id="JAH99246.1"/>
    </source>
</evidence>
<organism evidence="1">
    <name type="scientific">Anguilla anguilla</name>
    <name type="common">European freshwater eel</name>
    <name type="synonym">Muraena anguilla</name>
    <dbReference type="NCBI Taxonomy" id="7936"/>
    <lineage>
        <taxon>Eukaryota</taxon>
        <taxon>Metazoa</taxon>
        <taxon>Chordata</taxon>
        <taxon>Craniata</taxon>
        <taxon>Vertebrata</taxon>
        <taxon>Euteleostomi</taxon>
        <taxon>Actinopterygii</taxon>
        <taxon>Neopterygii</taxon>
        <taxon>Teleostei</taxon>
        <taxon>Anguilliformes</taxon>
        <taxon>Anguillidae</taxon>
        <taxon>Anguilla</taxon>
    </lineage>
</organism>
<proteinExistence type="predicted"/>
<dbReference type="EMBL" id="GBXM01009331">
    <property type="protein sequence ID" value="JAH99246.1"/>
    <property type="molecule type" value="Transcribed_RNA"/>
</dbReference>
<protein>
    <submittedName>
        <fullName evidence="1">Uncharacterized protein</fullName>
    </submittedName>
</protein>
<reference evidence="1" key="1">
    <citation type="submission" date="2014-11" db="EMBL/GenBank/DDBJ databases">
        <authorList>
            <person name="Amaro Gonzalez C."/>
        </authorList>
    </citation>
    <scope>NUCLEOTIDE SEQUENCE</scope>
</reference>
<accession>A0A0E9X9Z8</accession>
<name>A0A0E9X9Z8_ANGAN</name>